<keyword evidence="11" id="KW-0407">Ion channel</keyword>
<keyword evidence="4" id="KW-1003">Cell membrane</keyword>
<feature type="domain" description="Polycystin cation channel PKD1/PKD2" evidence="14">
    <location>
        <begin position="403"/>
        <end position="536"/>
    </location>
</feature>
<evidence type="ECO:0000259" key="14">
    <source>
        <dbReference type="Pfam" id="PF08016"/>
    </source>
</evidence>
<protein>
    <submittedName>
        <fullName evidence="16 17">Uncharacterized protein</fullName>
    </submittedName>
</protein>
<dbReference type="eggNOG" id="KOG3733">
    <property type="taxonomic scope" value="Eukaryota"/>
</dbReference>
<evidence type="ECO:0000256" key="9">
    <source>
        <dbReference type="ARBA" id="ARBA00023136"/>
    </source>
</evidence>
<evidence type="ECO:0000256" key="7">
    <source>
        <dbReference type="ARBA" id="ARBA00022989"/>
    </source>
</evidence>
<dbReference type="AlphaFoldDB" id="T1G7N4"/>
<accession>T1G7N4</accession>
<dbReference type="FunCoup" id="T1G7N4">
    <property type="interactions" value="263"/>
</dbReference>
<dbReference type="EMBL" id="KB097694">
    <property type="protein sequence ID" value="ESN91833.1"/>
    <property type="molecule type" value="Genomic_DNA"/>
</dbReference>
<dbReference type="RefSeq" id="XP_009030019.1">
    <property type="nucleotide sequence ID" value="XM_009031771.1"/>
</dbReference>
<dbReference type="InterPro" id="IPR049134">
    <property type="entry name" value="MCLN_ECD"/>
</dbReference>
<evidence type="ECO:0000256" key="2">
    <source>
        <dbReference type="ARBA" id="ARBA00004651"/>
    </source>
</evidence>
<feature type="domain" description="Mucolipin extracytosolic" evidence="15">
    <location>
        <begin position="100"/>
        <end position="296"/>
    </location>
</feature>
<keyword evidence="7 13" id="KW-1133">Transmembrane helix</keyword>
<comment type="subcellular location">
    <subcellularLocation>
        <location evidence="2">Cell membrane</location>
        <topology evidence="2">Multi-pass membrane protein</topology>
    </subcellularLocation>
    <subcellularLocation>
        <location evidence="1">Endosome membrane</location>
        <topology evidence="1">Multi-pass membrane protein</topology>
    </subcellularLocation>
</comment>
<evidence type="ECO:0000313" key="16">
    <source>
        <dbReference type="EMBL" id="ESN91833.1"/>
    </source>
</evidence>
<dbReference type="InterPro" id="IPR013122">
    <property type="entry name" value="PKD1_2_channel"/>
</dbReference>
<keyword evidence="10" id="KW-1015">Disulfide bond</keyword>
<evidence type="ECO:0000256" key="3">
    <source>
        <dbReference type="ARBA" id="ARBA00022448"/>
    </source>
</evidence>
<dbReference type="EMBL" id="AMQM01007920">
    <property type="status" value="NOT_ANNOTATED_CDS"/>
    <property type="molecule type" value="Genomic_DNA"/>
</dbReference>
<gene>
    <name evidence="17" type="primary">20217081</name>
    <name evidence="16" type="ORF">HELRODRAFT_90253</name>
</gene>
<evidence type="ECO:0000313" key="17">
    <source>
        <dbReference type="EnsemblMetazoa" id="HelroP90253"/>
    </source>
</evidence>
<proteinExistence type="predicted"/>
<evidence type="ECO:0000256" key="5">
    <source>
        <dbReference type="ARBA" id="ARBA00022692"/>
    </source>
</evidence>
<feature type="transmembrane region" description="Helical" evidence="13">
    <location>
        <begin position="370"/>
        <end position="391"/>
    </location>
</feature>
<dbReference type="OMA" id="WQARRKF"/>
<reference evidence="17" key="3">
    <citation type="submission" date="2015-06" db="UniProtKB">
        <authorList>
            <consortium name="EnsemblMetazoa"/>
        </authorList>
    </citation>
    <scope>IDENTIFICATION</scope>
</reference>
<evidence type="ECO:0000256" key="10">
    <source>
        <dbReference type="ARBA" id="ARBA00023157"/>
    </source>
</evidence>
<dbReference type="PANTHER" id="PTHR12127">
    <property type="entry name" value="MUCOLIPIN"/>
    <property type="match status" value="1"/>
</dbReference>
<keyword evidence="6" id="KW-0967">Endosome</keyword>
<keyword evidence="3" id="KW-0813">Transport</keyword>
<dbReference type="HOGENOM" id="CLU_020945_1_1_1"/>
<dbReference type="InParanoid" id="T1G7N4"/>
<dbReference type="Pfam" id="PF08016">
    <property type="entry name" value="PKD_channel"/>
    <property type="match status" value="1"/>
</dbReference>
<keyword evidence="5 13" id="KW-0812">Transmembrane</keyword>
<dbReference type="CDD" id="cd21050">
    <property type="entry name" value="ELD_TRPML"/>
    <property type="match status" value="1"/>
</dbReference>
<reference evidence="18" key="1">
    <citation type="submission" date="2012-12" db="EMBL/GenBank/DDBJ databases">
        <authorList>
            <person name="Hellsten U."/>
            <person name="Grimwood J."/>
            <person name="Chapman J.A."/>
            <person name="Shapiro H."/>
            <person name="Aerts A."/>
            <person name="Otillar R.P."/>
            <person name="Terry A.Y."/>
            <person name="Boore J.L."/>
            <person name="Simakov O."/>
            <person name="Marletaz F."/>
            <person name="Cho S.-J."/>
            <person name="Edsinger-Gonzales E."/>
            <person name="Havlak P."/>
            <person name="Kuo D.-H."/>
            <person name="Larsson T."/>
            <person name="Lv J."/>
            <person name="Arendt D."/>
            <person name="Savage R."/>
            <person name="Osoegawa K."/>
            <person name="de Jong P."/>
            <person name="Lindberg D.R."/>
            <person name="Seaver E.C."/>
            <person name="Weisblat D.A."/>
            <person name="Putnam N.H."/>
            <person name="Grigoriev I.V."/>
            <person name="Rokhsar D.S."/>
        </authorList>
    </citation>
    <scope>NUCLEOTIDE SEQUENCE</scope>
</reference>
<evidence type="ECO:0000313" key="18">
    <source>
        <dbReference type="Proteomes" id="UP000015101"/>
    </source>
</evidence>
<organism evidence="17 18">
    <name type="scientific">Helobdella robusta</name>
    <name type="common">Californian leech</name>
    <dbReference type="NCBI Taxonomy" id="6412"/>
    <lineage>
        <taxon>Eukaryota</taxon>
        <taxon>Metazoa</taxon>
        <taxon>Spiralia</taxon>
        <taxon>Lophotrochozoa</taxon>
        <taxon>Annelida</taxon>
        <taxon>Clitellata</taxon>
        <taxon>Hirudinea</taxon>
        <taxon>Rhynchobdellida</taxon>
        <taxon>Glossiphoniidae</taxon>
        <taxon>Helobdella</taxon>
    </lineage>
</organism>
<feature type="transmembrane region" description="Helical" evidence="13">
    <location>
        <begin position="509"/>
        <end position="531"/>
    </location>
</feature>
<dbReference type="GO" id="GO:0010008">
    <property type="term" value="C:endosome membrane"/>
    <property type="evidence" value="ECO:0007669"/>
    <property type="project" value="UniProtKB-SubCell"/>
</dbReference>
<dbReference type="CTD" id="20217081"/>
<sequence length="548" mass="63740">MPANPNCYGSFGQPSVNQNFVYVGNVEKDEDGSVELSTIYGPWTLEEDIFRRRLKYFFMNPYEKFQARSRIPWKMFIQILKIVIFTYQLIDFGSLRSLHIEFMETTNLALKHLYLKDWTTSYETMPYPPSMGKMACYTDQEFFQSVDFILNRYNETESIAIGNFSPAQENGTTPPVEMCVHKYKEGVIWAFNQTFIFDSRVIKDCFKVMPVFDPPSNLSVYNIEKFLESVNRTINFDSLIRITLHFNLNTVHLKSLHRSSDPDCFLLNVRILFDNSEHSGQMLLLLETYVNDVTCKGDVLFDQGVDISEVFSWIFNGIVLIICFVSSILCLRSFHRAIVLKKDTVKFFETNYPSVIEVTWSDKMDFVDMWYILIIINDLLTGAGCICKIFIQMKMNTNYEICGILLGTGSLFAWFGVLRYLAMFKSFNVLIVTLKRAALSVFQFFICAFFIFIAFSICGWIVLGPYHIKFRELTTSLECLYSLINGDDIYTTFATMNQVSTGVWLFSRLYLYMFISLFIYVVLSMFITIIADTYDSIKVYSYSESFHF</sequence>
<feature type="transmembrane region" description="Helical" evidence="13">
    <location>
        <begin position="403"/>
        <end position="421"/>
    </location>
</feature>
<keyword evidence="18" id="KW-1185">Reference proteome</keyword>
<dbReference type="GO" id="GO:0005765">
    <property type="term" value="C:lysosomal membrane"/>
    <property type="evidence" value="ECO:0000318"/>
    <property type="project" value="GO_Central"/>
</dbReference>
<dbReference type="GO" id="GO:0005886">
    <property type="term" value="C:plasma membrane"/>
    <property type="evidence" value="ECO:0000318"/>
    <property type="project" value="GO_Central"/>
</dbReference>
<dbReference type="Proteomes" id="UP000015101">
    <property type="component" value="Unassembled WGS sequence"/>
</dbReference>
<evidence type="ECO:0000256" key="1">
    <source>
        <dbReference type="ARBA" id="ARBA00004337"/>
    </source>
</evidence>
<dbReference type="OrthoDB" id="263481at2759"/>
<dbReference type="EnsemblMetazoa" id="HelroT90253">
    <property type="protein sequence ID" value="HelroP90253"/>
    <property type="gene ID" value="HelroG90253"/>
</dbReference>
<evidence type="ECO:0000256" key="8">
    <source>
        <dbReference type="ARBA" id="ARBA00023065"/>
    </source>
</evidence>
<dbReference type="Gene3D" id="1.10.287.70">
    <property type="match status" value="1"/>
</dbReference>
<dbReference type="GO" id="GO:0072345">
    <property type="term" value="F:NAADP-sensitive calcium-release channel activity"/>
    <property type="evidence" value="ECO:0000318"/>
    <property type="project" value="GO_Central"/>
</dbReference>
<evidence type="ECO:0000256" key="11">
    <source>
        <dbReference type="ARBA" id="ARBA00023303"/>
    </source>
</evidence>
<keyword evidence="8" id="KW-0406">Ion transport</keyword>
<reference evidence="16 18" key="2">
    <citation type="journal article" date="2013" name="Nature">
        <title>Insights into bilaterian evolution from three spiralian genomes.</title>
        <authorList>
            <person name="Simakov O."/>
            <person name="Marletaz F."/>
            <person name="Cho S.J."/>
            <person name="Edsinger-Gonzales E."/>
            <person name="Havlak P."/>
            <person name="Hellsten U."/>
            <person name="Kuo D.H."/>
            <person name="Larsson T."/>
            <person name="Lv J."/>
            <person name="Arendt D."/>
            <person name="Savage R."/>
            <person name="Osoegawa K."/>
            <person name="de Jong P."/>
            <person name="Grimwood J."/>
            <person name="Chapman J.A."/>
            <person name="Shapiro H."/>
            <person name="Aerts A."/>
            <person name="Otillar R.P."/>
            <person name="Terry A.Y."/>
            <person name="Boore J.L."/>
            <person name="Grigoriev I.V."/>
            <person name="Lindberg D.R."/>
            <person name="Seaver E.C."/>
            <person name="Weisblat D.A."/>
            <person name="Putnam N.H."/>
            <person name="Rokhsar D.S."/>
        </authorList>
    </citation>
    <scope>NUCLEOTIDE SEQUENCE</scope>
</reference>
<name>T1G7N4_HELRO</name>
<keyword evidence="9 13" id="KW-0472">Membrane</keyword>
<dbReference type="InterPro" id="IPR039031">
    <property type="entry name" value="Mucolipin"/>
</dbReference>
<evidence type="ECO:0000256" key="6">
    <source>
        <dbReference type="ARBA" id="ARBA00022753"/>
    </source>
</evidence>
<comment type="catalytic activity">
    <reaction evidence="12">
        <text>Ca(2+)(in) = Ca(2+)(out)</text>
        <dbReference type="Rhea" id="RHEA:29671"/>
        <dbReference type="ChEBI" id="CHEBI:29108"/>
    </reaction>
</comment>
<evidence type="ECO:0000256" key="12">
    <source>
        <dbReference type="ARBA" id="ARBA00036634"/>
    </source>
</evidence>
<evidence type="ECO:0000259" key="15">
    <source>
        <dbReference type="Pfam" id="PF21381"/>
    </source>
</evidence>
<dbReference type="GeneID" id="20217081"/>
<dbReference type="STRING" id="6412.T1G7N4"/>
<evidence type="ECO:0000256" key="4">
    <source>
        <dbReference type="ARBA" id="ARBA00022475"/>
    </source>
</evidence>
<dbReference type="PANTHER" id="PTHR12127:SF7">
    <property type="entry name" value="SD02261P"/>
    <property type="match status" value="1"/>
</dbReference>
<feature type="transmembrane region" description="Helical" evidence="13">
    <location>
        <begin position="310"/>
        <end position="331"/>
    </location>
</feature>
<evidence type="ECO:0000256" key="13">
    <source>
        <dbReference type="SAM" id="Phobius"/>
    </source>
</evidence>
<dbReference type="Pfam" id="PF21381">
    <property type="entry name" value="MCLN_ECD"/>
    <property type="match status" value="1"/>
</dbReference>
<feature type="transmembrane region" description="Helical" evidence="13">
    <location>
        <begin position="441"/>
        <end position="463"/>
    </location>
</feature>
<dbReference type="KEGG" id="hro:HELRODRAFT_90253"/>